<organism evidence="2 3">
    <name type="scientific">Ornithinimicrobium faecis</name>
    <dbReference type="NCBI Taxonomy" id="2934158"/>
    <lineage>
        <taxon>Bacteria</taxon>
        <taxon>Bacillati</taxon>
        <taxon>Actinomycetota</taxon>
        <taxon>Actinomycetes</taxon>
        <taxon>Micrococcales</taxon>
        <taxon>Ornithinimicrobiaceae</taxon>
        <taxon>Ornithinimicrobium</taxon>
    </lineage>
</organism>
<dbReference type="RefSeq" id="WP_252592749.1">
    <property type="nucleotide sequence ID" value="NZ_CP099489.1"/>
</dbReference>
<keyword evidence="3" id="KW-1185">Reference proteome</keyword>
<dbReference type="EMBL" id="CP099489">
    <property type="protein sequence ID" value="USQ79645.1"/>
    <property type="molecule type" value="Genomic_DNA"/>
</dbReference>
<evidence type="ECO:0000313" key="2">
    <source>
        <dbReference type="EMBL" id="USQ79645.1"/>
    </source>
</evidence>
<protein>
    <submittedName>
        <fullName evidence="2">AAA family ATPase</fullName>
    </submittedName>
</protein>
<evidence type="ECO:0000313" key="3">
    <source>
        <dbReference type="Proteomes" id="UP001056455"/>
    </source>
</evidence>
<dbReference type="SUPFAM" id="SSF52540">
    <property type="entry name" value="P-loop containing nucleoside triphosphate hydrolases"/>
    <property type="match status" value="1"/>
</dbReference>
<dbReference type="InterPro" id="IPR025723">
    <property type="entry name" value="ArsA/GET3_ATPase-like"/>
</dbReference>
<proteinExistence type="predicted"/>
<feature type="domain" description="ArsA/GET3 Anion-transporting ATPase-like" evidence="1">
    <location>
        <begin position="14"/>
        <end position="180"/>
    </location>
</feature>
<accession>A0ABY4YSA5</accession>
<name>A0ABY4YSA5_9MICO</name>
<dbReference type="Pfam" id="PF02374">
    <property type="entry name" value="ArsA_ATPase"/>
    <property type="match status" value="1"/>
</dbReference>
<dbReference type="InterPro" id="IPR016300">
    <property type="entry name" value="ATPase_ArsA/GET3"/>
</dbReference>
<dbReference type="Proteomes" id="UP001056455">
    <property type="component" value="Chromosome"/>
</dbReference>
<reference evidence="2" key="1">
    <citation type="submission" date="2022-06" db="EMBL/GenBank/DDBJ databases">
        <title>Ornithinimicrobium HY1793.</title>
        <authorList>
            <person name="Huang Y."/>
        </authorList>
    </citation>
    <scope>NUCLEOTIDE SEQUENCE</scope>
    <source>
        <strain evidence="2">HY1793</strain>
    </source>
</reference>
<sequence length="339" mass="35758">MTWHGGEGSPRLHIVTGKGGTGKTTVAAALATALAQDGQRVLLVETEERQGISQVLDVAPLGTQEIEVSSGLDGGEVWGLSIEAGAALVEYLRLFYRLGRAGDLLHKMGAIEFATTIAPGVRDVLIGGKIYESVRRTASGRAPGRRSRPDEPPAYDAVVLDAPPTGRVGRFLDVTGQLADLARVGPIRNQADSIHQLLHSDTTLVHLVTLLEQLPVQETLDAVESLTDDSLRVGTLIVNQARDAEVRASVDLVADREPDPSVLTEQLESVGIRTSPTMIEGLVQTAADAVARRDLETSLEDSVVAAGRPVLTLPHLLDGVGPDAVRRLAAELAAQGVGS</sequence>
<dbReference type="PANTHER" id="PTHR10803">
    <property type="entry name" value="ARSENICAL PUMP-DRIVING ATPASE ARSENITE-TRANSLOCATING ATPASE"/>
    <property type="match status" value="1"/>
</dbReference>
<dbReference type="Gene3D" id="3.40.50.300">
    <property type="entry name" value="P-loop containing nucleotide triphosphate hydrolases"/>
    <property type="match status" value="1"/>
</dbReference>
<evidence type="ECO:0000259" key="1">
    <source>
        <dbReference type="Pfam" id="PF02374"/>
    </source>
</evidence>
<dbReference type="PANTHER" id="PTHR10803:SF31">
    <property type="entry name" value="ATPASE RV3679-RELATED"/>
    <property type="match status" value="1"/>
</dbReference>
<dbReference type="InterPro" id="IPR027417">
    <property type="entry name" value="P-loop_NTPase"/>
</dbReference>
<gene>
    <name evidence="2" type="ORF">NF556_18960</name>
</gene>